<name>A0A0A1NF31_RHIZD</name>
<feature type="region of interest" description="Disordered" evidence="1">
    <location>
        <begin position="150"/>
        <end position="175"/>
    </location>
</feature>
<dbReference type="Proteomes" id="UP000242381">
    <property type="component" value="Unassembled WGS sequence"/>
</dbReference>
<evidence type="ECO:0000313" key="3">
    <source>
        <dbReference type="Proteomes" id="UP000242381"/>
    </source>
</evidence>
<gene>
    <name evidence="2" type="ORF">BCV71DRAFT_263373</name>
</gene>
<evidence type="ECO:0000313" key="2">
    <source>
        <dbReference type="EMBL" id="ORE18970.1"/>
    </source>
</evidence>
<proteinExistence type="predicted"/>
<reference evidence="2 3" key="1">
    <citation type="journal article" date="2016" name="Proc. Natl. Acad. Sci. U.S.A.">
        <title>Lipid metabolic changes in an early divergent fungus govern the establishment of a mutualistic symbiosis with endobacteria.</title>
        <authorList>
            <person name="Lastovetsky O.A."/>
            <person name="Gaspar M.L."/>
            <person name="Mondo S.J."/>
            <person name="LaButti K.M."/>
            <person name="Sandor L."/>
            <person name="Grigoriev I.V."/>
            <person name="Henry S.A."/>
            <person name="Pawlowska T.E."/>
        </authorList>
    </citation>
    <scope>NUCLEOTIDE SEQUENCE [LARGE SCALE GENOMIC DNA]</scope>
    <source>
        <strain evidence="2 3">ATCC 11559</strain>
    </source>
</reference>
<evidence type="ECO:0000256" key="1">
    <source>
        <dbReference type="SAM" id="MobiDB-lite"/>
    </source>
</evidence>
<organism evidence="2 3">
    <name type="scientific">Rhizopus microsporus</name>
    <dbReference type="NCBI Taxonomy" id="58291"/>
    <lineage>
        <taxon>Eukaryota</taxon>
        <taxon>Fungi</taxon>
        <taxon>Fungi incertae sedis</taxon>
        <taxon>Mucoromycota</taxon>
        <taxon>Mucoromycotina</taxon>
        <taxon>Mucoromycetes</taxon>
        <taxon>Mucorales</taxon>
        <taxon>Mucorineae</taxon>
        <taxon>Rhizopodaceae</taxon>
        <taxon>Rhizopus</taxon>
    </lineage>
</organism>
<protein>
    <submittedName>
        <fullName evidence="2">Uncharacterized protein</fullName>
    </submittedName>
</protein>
<dbReference type="VEuPathDB" id="FungiDB:BCV72DRAFT_290231"/>
<dbReference type="AlphaFoldDB" id="A0A0A1NF31"/>
<dbReference type="EMBL" id="KV921319">
    <property type="protein sequence ID" value="ORE18970.1"/>
    <property type="molecule type" value="Genomic_DNA"/>
</dbReference>
<accession>A0A0A1NF31</accession>
<sequence>MLTHTSKEQRQTPNNAQWCLSHASSLSLNSSALQIDLCEYQCCMARYRAILDKYFDNDAKGSLLAKLKRWTLSMDCTDFWKKQVLEKMISDTHAPCTTLVDLIIIEETPYLTAETNLASDTTSTSNTNTVQLDINEDKNIRSDQNNVSYKNSANVDQHDNTNLNNKTDSLEGEEKRKFRGSMDVKFVDAVSLLFHAHMMCD</sequence>
<feature type="compositionally biased region" description="Polar residues" evidence="1">
    <location>
        <begin position="150"/>
        <end position="167"/>
    </location>
</feature>